<dbReference type="Pfam" id="PF01869">
    <property type="entry name" value="BcrAD_BadFG"/>
    <property type="match status" value="1"/>
</dbReference>
<dbReference type="SUPFAM" id="SSF53067">
    <property type="entry name" value="Actin-like ATPase domain"/>
    <property type="match status" value="2"/>
</dbReference>
<comment type="caution">
    <text evidence="2">The sequence shown here is derived from an EMBL/GenBank/DDBJ whole genome shotgun (WGS) entry which is preliminary data.</text>
</comment>
<evidence type="ECO:0000313" key="2">
    <source>
        <dbReference type="EMBL" id="MFI6498654.1"/>
    </source>
</evidence>
<name>A0ABW7YRW3_9ACTN</name>
<dbReference type="PANTHER" id="PTHR43190">
    <property type="entry name" value="N-ACETYL-D-GLUCOSAMINE KINASE"/>
    <property type="match status" value="1"/>
</dbReference>
<dbReference type="PANTHER" id="PTHR43190:SF3">
    <property type="entry name" value="N-ACETYL-D-GLUCOSAMINE KINASE"/>
    <property type="match status" value="1"/>
</dbReference>
<dbReference type="Gene3D" id="3.30.420.40">
    <property type="match status" value="2"/>
</dbReference>
<dbReference type="InterPro" id="IPR052519">
    <property type="entry name" value="Euk-type_GlcNAc_Kinase"/>
</dbReference>
<keyword evidence="3" id="KW-1185">Reference proteome</keyword>
<dbReference type="InterPro" id="IPR002731">
    <property type="entry name" value="ATPase_BadF"/>
</dbReference>
<evidence type="ECO:0000313" key="3">
    <source>
        <dbReference type="Proteomes" id="UP001612741"/>
    </source>
</evidence>
<reference evidence="2 3" key="1">
    <citation type="submission" date="2024-10" db="EMBL/GenBank/DDBJ databases">
        <title>The Natural Products Discovery Center: Release of the First 8490 Sequenced Strains for Exploring Actinobacteria Biosynthetic Diversity.</title>
        <authorList>
            <person name="Kalkreuter E."/>
            <person name="Kautsar S.A."/>
            <person name="Yang D."/>
            <person name="Bader C.D."/>
            <person name="Teijaro C.N."/>
            <person name="Fluegel L."/>
            <person name="Davis C.M."/>
            <person name="Simpson J.R."/>
            <person name="Lauterbach L."/>
            <person name="Steele A.D."/>
            <person name="Gui C."/>
            <person name="Meng S."/>
            <person name="Li G."/>
            <person name="Viehrig K."/>
            <person name="Ye F."/>
            <person name="Su P."/>
            <person name="Kiefer A.F."/>
            <person name="Nichols A."/>
            <person name="Cepeda A.J."/>
            <person name="Yan W."/>
            <person name="Fan B."/>
            <person name="Jiang Y."/>
            <person name="Adhikari A."/>
            <person name="Zheng C.-J."/>
            <person name="Schuster L."/>
            <person name="Cowan T.M."/>
            <person name="Smanski M.J."/>
            <person name="Chevrette M.G."/>
            <person name="De Carvalho L.P.S."/>
            <person name="Shen B."/>
        </authorList>
    </citation>
    <scope>NUCLEOTIDE SEQUENCE [LARGE SCALE GENOMIC DNA]</scope>
    <source>
        <strain evidence="2 3">NPDC050545</strain>
    </source>
</reference>
<protein>
    <submittedName>
        <fullName evidence="2">N-acetylglucosamine kinase</fullName>
    </submittedName>
</protein>
<dbReference type="GO" id="GO:0016301">
    <property type="term" value="F:kinase activity"/>
    <property type="evidence" value="ECO:0007669"/>
    <property type="project" value="UniProtKB-KW"/>
</dbReference>
<gene>
    <name evidence="2" type="ORF">ACIBG2_14785</name>
</gene>
<feature type="domain" description="ATPase BadF/BadG/BcrA/BcrD type" evidence="1">
    <location>
        <begin position="7"/>
        <end position="278"/>
    </location>
</feature>
<proteinExistence type="predicted"/>
<dbReference type="EMBL" id="JBITGY010000003">
    <property type="protein sequence ID" value="MFI6498654.1"/>
    <property type="molecule type" value="Genomic_DNA"/>
</dbReference>
<keyword evidence="2" id="KW-0808">Transferase</keyword>
<dbReference type="RefSeq" id="WP_397081883.1">
    <property type="nucleotide sequence ID" value="NZ_JBITGY010000003.1"/>
</dbReference>
<dbReference type="InterPro" id="IPR043129">
    <property type="entry name" value="ATPase_NBD"/>
</dbReference>
<evidence type="ECO:0000259" key="1">
    <source>
        <dbReference type="Pfam" id="PF01869"/>
    </source>
</evidence>
<sequence>MTNSLVVGVDAGATSTRVAVHMLDGTRVGYARGGAGNPTAHGVEKAVAHIGQTLGEALASVDPGAVVGSLAGVAGPQDILDTELAKVWAAHGIAAGPEVVTDLPIAFAAGSPAAEGILLLSGTGAAAIRISGHRQVEIADGLGWLLGDGGSGFWIGRAAAKAVVHTLDRAEPPGLLGELVLTHFLGEERGATPRASADRVVRLVQAGHMRLAELAPLVSRAAAEDDPMAMEIVHDAARQLVATMRRLHASGPVVLAGSVLTNPGPVRQAVQDLLGGTAVHTAQDAAGAAAWLAALDLLGPGAAGVHARFVASPRRSPGP</sequence>
<dbReference type="Proteomes" id="UP001612741">
    <property type="component" value="Unassembled WGS sequence"/>
</dbReference>
<accession>A0ABW7YRW3</accession>
<organism evidence="2 3">
    <name type="scientific">Nonomuraea typhae</name>
    <dbReference type="NCBI Taxonomy" id="2603600"/>
    <lineage>
        <taxon>Bacteria</taxon>
        <taxon>Bacillati</taxon>
        <taxon>Actinomycetota</taxon>
        <taxon>Actinomycetes</taxon>
        <taxon>Streptosporangiales</taxon>
        <taxon>Streptosporangiaceae</taxon>
        <taxon>Nonomuraea</taxon>
    </lineage>
</organism>
<keyword evidence="2" id="KW-0418">Kinase</keyword>